<evidence type="ECO:0000256" key="3">
    <source>
        <dbReference type="ARBA" id="ARBA00022840"/>
    </source>
</evidence>
<comment type="subcellular location">
    <subcellularLocation>
        <location evidence="5">Cytoplasm</location>
    </subcellularLocation>
</comment>
<feature type="region of interest" description="C" evidence="5">
    <location>
        <begin position="566"/>
        <end position="639"/>
    </location>
</feature>
<dbReference type="Pfam" id="PF00183">
    <property type="entry name" value="HSP90"/>
    <property type="match status" value="1"/>
</dbReference>
<feature type="domain" description="Histidine kinase/HSP90-like ATPase" evidence="6">
    <location>
        <begin position="32"/>
        <end position="193"/>
    </location>
</feature>
<reference evidence="7 8" key="1">
    <citation type="journal article" date="2020" name="Curr. Microbiol.">
        <title>Tepidiphilus baoligensis sp. nov., a Novel Bacterium of the Family Hydrogenophilaceae Isolated from an Oil Reservoir.</title>
        <authorList>
            <person name="Zhang X."/>
            <person name="Wang G."/>
            <person name="Ma X."/>
            <person name="Yu J."/>
            <person name="You J."/>
            <person name="Xue Y."/>
            <person name="Ma Y."/>
        </authorList>
    </citation>
    <scope>NUCLEOTIDE SEQUENCE [LARGE SCALE GENOMIC DNA]</scope>
    <source>
        <strain evidence="7 8">B18-69</strain>
    </source>
</reference>
<keyword evidence="5" id="KW-0963">Cytoplasm</keyword>
<name>A0ABX1QL80_9PROT</name>
<dbReference type="CDD" id="cd16927">
    <property type="entry name" value="HATPase_Hsp90-like"/>
    <property type="match status" value="1"/>
</dbReference>
<evidence type="ECO:0000259" key="6">
    <source>
        <dbReference type="SMART" id="SM00387"/>
    </source>
</evidence>
<protein>
    <recommendedName>
        <fullName evidence="5">Chaperone protein HtpG</fullName>
    </recommendedName>
    <alternativeName>
        <fullName evidence="5">Heat shock protein HtpG</fullName>
    </alternativeName>
    <alternativeName>
        <fullName evidence="5">High temperature protein G</fullName>
    </alternativeName>
</protein>
<dbReference type="EMBL" id="JAAAUB010000007">
    <property type="protein sequence ID" value="NMH16700.1"/>
    <property type="molecule type" value="Genomic_DNA"/>
</dbReference>
<evidence type="ECO:0000313" key="8">
    <source>
        <dbReference type="Proteomes" id="UP000669605"/>
    </source>
</evidence>
<dbReference type="InterPro" id="IPR001404">
    <property type="entry name" value="Hsp90_fam"/>
</dbReference>
<evidence type="ECO:0000256" key="4">
    <source>
        <dbReference type="ARBA" id="ARBA00023186"/>
    </source>
</evidence>
<comment type="similarity">
    <text evidence="1 5">Belongs to the heat shock protein 90 family.</text>
</comment>
<comment type="caution">
    <text evidence="7">The sequence shown here is derived from an EMBL/GenBank/DDBJ whole genome shotgun (WGS) entry which is preliminary data.</text>
</comment>
<evidence type="ECO:0000256" key="2">
    <source>
        <dbReference type="ARBA" id="ARBA00022741"/>
    </source>
</evidence>
<dbReference type="Gene3D" id="3.40.50.11260">
    <property type="match status" value="1"/>
</dbReference>
<comment type="function">
    <text evidence="5">Molecular chaperone. Has ATPase activity.</text>
</comment>
<dbReference type="Gene3D" id="1.20.120.790">
    <property type="entry name" value="Heat shock protein 90, C-terminal domain"/>
    <property type="match status" value="1"/>
</dbReference>
<keyword evidence="5" id="KW-0346">Stress response</keyword>
<dbReference type="InterPro" id="IPR037196">
    <property type="entry name" value="HSP90_C"/>
</dbReference>
<dbReference type="SUPFAM" id="SSF55874">
    <property type="entry name" value="ATPase domain of HSP90 chaperone/DNA topoisomerase II/histidine kinase"/>
    <property type="match status" value="1"/>
</dbReference>
<dbReference type="SUPFAM" id="SSF110942">
    <property type="entry name" value="HSP90 C-terminal domain"/>
    <property type="match status" value="1"/>
</dbReference>
<dbReference type="PROSITE" id="PS00298">
    <property type="entry name" value="HSP90"/>
    <property type="match status" value="1"/>
</dbReference>
<dbReference type="InterPro" id="IPR020575">
    <property type="entry name" value="Hsp90_N"/>
</dbReference>
<organism evidence="7 8">
    <name type="scientific">Tepidiphilus baoligensis</name>
    <dbReference type="NCBI Taxonomy" id="2698687"/>
    <lineage>
        <taxon>Bacteria</taxon>
        <taxon>Pseudomonadati</taxon>
        <taxon>Pseudomonadota</taxon>
        <taxon>Hydrogenophilia</taxon>
        <taxon>Hydrogenophilales</taxon>
        <taxon>Hydrogenophilaceae</taxon>
        <taxon>Tepidiphilus</taxon>
    </lineage>
</organism>
<dbReference type="Pfam" id="PF13589">
    <property type="entry name" value="HATPase_c_3"/>
    <property type="match status" value="1"/>
</dbReference>
<dbReference type="InterPro" id="IPR036890">
    <property type="entry name" value="HATPase_C_sf"/>
</dbReference>
<feature type="region of interest" description="B" evidence="5">
    <location>
        <begin position="350"/>
        <end position="565"/>
    </location>
</feature>
<accession>A0ABX1QL80</accession>
<evidence type="ECO:0000256" key="1">
    <source>
        <dbReference type="ARBA" id="ARBA00008239"/>
    </source>
</evidence>
<keyword evidence="4 5" id="KW-0143">Chaperone</keyword>
<dbReference type="InterPro" id="IPR003594">
    <property type="entry name" value="HATPase_dom"/>
</dbReference>
<dbReference type="PRINTS" id="PR00775">
    <property type="entry name" value="HEATSHOCK90"/>
</dbReference>
<gene>
    <name evidence="5 7" type="primary">htpG</name>
    <name evidence="7" type="ORF">GV368_06230</name>
</gene>
<keyword evidence="3 5" id="KW-0067">ATP-binding</keyword>
<evidence type="ECO:0000313" key="7">
    <source>
        <dbReference type="EMBL" id="NMH16700.1"/>
    </source>
</evidence>
<dbReference type="NCBIfam" id="NF003555">
    <property type="entry name" value="PRK05218.1"/>
    <property type="match status" value="1"/>
</dbReference>
<keyword evidence="2 5" id="KW-0547">Nucleotide-binding</keyword>
<dbReference type="Gene3D" id="3.30.565.10">
    <property type="entry name" value="Histidine kinase-like ATPase, C-terminal domain"/>
    <property type="match status" value="1"/>
</dbReference>
<dbReference type="PIRSF" id="PIRSF002583">
    <property type="entry name" value="Hsp90"/>
    <property type="match status" value="1"/>
</dbReference>
<feature type="region of interest" description="A; substrate-binding" evidence="5">
    <location>
        <begin position="1"/>
        <end position="349"/>
    </location>
</feature>
<dbReference type="PANTHER" id="PTHR11528">
    <property type="entry name" value="HEAT SHOCK PROTEIN 90 FAMILY MEMBER"/>
    <property type="match status" value="1"/>
</dbReference>
<dbReference type="InterPro" id="IPR020568">
    <property type="entry name" value="Ribosomal_Su5_D2-typ_SF"/>
</dbReference>
<dbReference type="Proteomes" id="UP000669605">
    <property type="component" value="Unassembled WGS sequence"/>
</dbReference>
<dbReference type="SMART" id="SM00387">
    <property type="entry name" value="HATPase_c"/>
    <property type="match status" value="1"/>
</dbReference>
<evidence type="ECO:0000256" key="5">
    <source>
        <dbReference type="HAMAP-Rule" id="MF_00505"/>
    </source>
</evidence>
<comment type="subunit">
    <text evidence="5">Homodimer.</text>
</comment>
<dbReference type="InterPro" id="IPR019805">
    <property type="entry name" value="Heat_shock_protein_90_CS"/>
</dbReference>
<sequence length="639" mass="73141">MAETNDATRRKMEFQAEVQQLLHLVVHSLYSNKEIFLRELVSNASDACDKLRFEAAQQPELFEGDGELKIWVDYDRTARTVTIRDNGIGMSREEAVAHLGTIAKSGTREFLQKLSAGGQADARLIGQFGVGFYSAFIVADRVTVRSRRAGSPPSAGVLWECAMTGESAGTFEVAEIERPERGTEVVLHLREGEDEFLSGVRLRELIRKYSDHILWPILMRKERWDESRGELVKEEAWEQVNRASALWARAKQEISEEEYIEFYKHVAHDFEAPLAWTHAKVEGRHEYTMLLYLPQRAPFDLFERTPRHGLKLYVRRVFVLEDAERLLPRYLRFVRGVVDAADLPLNVSREMLQDSREIEAIRAGVTKRVLGLLEQLAKNEPEKYARFWREFGRVLKEGIIEDPTNRERIAGLLRFASTYNDSPEETVSFDDYISHMKPRQERIYYLTAESFSAARHSPHLEAFRQKGIEVLLLADRIDEWWVAYLPEYRGKPLASVAKGEMESALLSEEEKKAREEADERLKPLLERLQTALGERVKAVRVSSRLTEAPACLVVEEHEPGMQLARLLRELGQEVPAHKPILELNPTHPVIARLQAASDEAFADWALLLYEEALLAEGGKLEDPAAFVQRMNRLLLTPTA</sequence>
<dbReference type="SUPFAM" id="SSF54211">
    <property type="entry name" value="Ribosomal protein S5 domain 2-like"/>
    <property type="match status" value="1"/>
</dbReference>
<keyword evidence="8" id="KW-1185">Reference proteome</keyword>
<proteinExistence type="inferred from homology"/>
<dbReference type="RefSeq" id="WP_169115905.1">
    <property type="nucleotide sequence ID" value="NZ_JAAAUB010000007.1"/>
</dbReference>
<dbReference type="Gene3D" id="3.30.230.80">
    <property type="match status" value="1"/>
</dbReference>
<dbReference type="HAMAP" id="MF_00505">
    <property type="entry name" value="HSP90"/>
    <property type="match status" value="1"/>
</dbReference>